<evidence type="ECO:0000313" key="3">
    <source>
        <dbReference type="Proteomes" id="UP000521872"/>
    </source>
</evidence>
<evidence type="ECO:0000313" key="2">
    <source>
        <dbReference type="EMBL" id="KAF4615346.1"/>
    </source>
</evidence>
<dbReference type="Proteomes" id="UP000521872">
    <property type="component" value="Unassembled WGS sequence"/>
</dbReference>
<organism evidence="2 3">
    <name type="scientific">Agrocybe pediades</name>
    <dbReference type="NCBI Taxonomy" id="84607"/>
    <lineage>
        <taxon>Eukaryota</taxon>
        <taxon>Fungi</taxon>
        <taxon>Dikarya</taxon>
        <taxon>Basidiomycota</taxon>
        <taxon>Agaricomycotina</taxon>
        <taxon>Agaricomycetes</taxon>
        <taxon>Agaricomycetidae</taxon>
        <taxon>Agaricales</taxon>
        <taxon>Agaricineae</taxon>
        <taxon>Strophariaceae</taxon>
        <taxon>Agrocybe</taxon>
    </lineage>
</organism>
<dbReference type="EMBL" id="JAACJL010000044">
    <property type="protein sequence ID" value="KAF4615346.1"/>
    <property type="molecule type" value="Genomic_DNA"/>
</dbReference>
<name>A0A8H4QQJ9_9AGAR</name>
<protein>
    <submittedName>
        <fullName evidence="2">Uncharacterized protein</fullName>
    </submittedName>
</protein>
<comment type="caution">
    <text evidence="2">The sequence shown here is derived from an EMBL/GenBank/DDBJ whole genome shotgun (WGS) entry which is preliminary data.</text>
</comment>
<feature type="compositionally biased region" description="Basic and acidic residues" evidence="1">
    <location>
        <begin position="12"/>
        <end position="23"/>
    </location>
</feature>
<gene>
    <name evidence="2" type="ORF">D9613_003423</name>
</gene>
<reference evidence="2 3" key="1">
    <citation type="submission" date="2019-12" db="EMBL/GenBank/DDBJ databases">
        <authorList>
            <person name="Floudas D."/>
            <person name="Bentzer J."/>
            <person name="Ahren D."/>
            <person name="Johansson T."/>
            <person name="Persson P."/>
            <person name="Tunlid A."/>
        </authorList>
    </citation>
    <scope>NUCLEOTIDE SEQUENCE [LARGE SCALE GENOMIC DNA]</scope>
    <source>
        <strain evidence="2 3">CBS 102.39</strain>
    </source>
</reference>
<keyword evidence="3" id="KW-1185">Reference proteome</keyword>
<proteinExistence type="predicted"/>
<evidence type="ECO:0000256" key="1">
    <source>
        <dbReference type="SAM" id="MobiDB-lite"/>
    </source>
</evidence>
<feature type="region of interest" description="Disordered" evidence="1">
    <location>
        <begin position="12"/>
        <end position="103"/>
    </location>
</feature>
<accession>A0A8H4QQJ9</accession>
<dbReference type="PANTHER" id="PTHR40462">
    <property type="entry name" value="CHROMOSOME 1, WHOLE GENOME SHOTGUN SEQUENCE"/>
    <property type="match status" value="1"/>
</dbReference>
<feature type="compositionally biased region" description="Low complexity" evidence="1">
    <location>
        <begin position="24"/>
        <end position="41"/>
    </location>
</feature>
<feature type="region of interest" description="Disordered" evidence="1">
    <location>
        <begin position="112"/>
        <end position="131"/>
    </location>
</feature>
<dbReference type="AlphaFoldDB" id="A0A8H4QQJ9"/>
<dbReference type="PANTHER" id="PTHR40462:SF1">
    <property type="entry name" value="EXPRESSED PROTEIN"/>
    <property type="match status" value="1"/>
</dbReference>
<sequence>MDLLKNLQNIRLDDDKGNHHNDNGHTSQSTASSGTHSTASSLFNKIGDALNNNDRHSSQGSIPVPSPTQTPHKEENLFSKLGDALSGKQTPPPPTVATPAQHKEDNLLSKLGDALSGRKTPPPAPVAAPRKEENIFHKIGDAISGNQTPAQPAPTPQKQGFVGQLAEVVTGKPQQKPPAKPAGLMDKINSTFGGGSKAEAGEDRLDKAIDMFQEHVLKQGPQDNESALEQAKDKQIADAIRKATGMEKKDRK</sequence>